<protein>
    <recommendedName>
        <fullName evidence="3">Ricin B lectin domain-containing protein</fullName>
    </recommendedName>
</protein>
<organism evidence="1 2">
    <name type="scientific">Kribbella yunnanensis</name>
    <dbReference type="NCBI Taxonomy" id="190194"/>
    <lineage>
        <taxon>Bacteria</taxon>
        <taxon>Bacillati</taxon>
        <taxon>Actinomycetota</taxon>
        <taxon>Actinomycetes</taxon>
        <taxon>Propionibacteriales</taxon>
        <taxon>Kribbellaceae</taxon>
        <taxon>Kribbella</taxon>
    </lineage>
</organism>
<dbReference type="SUPFAM" id="SSF50370">
    <property type="entry name" value="Ricin B-like lectins"/>
    <property type="match status" value="1"/>
</dbReference>
<proteinExistence type="predicted"/>
<name>A0ABP4SP76_9ACTN</name>
<dbReference type="InterPro" id="IPR035992">
    <property type="entry name" value="Ricin_B-like_lectins"/>
</dbReference>
<evidence type="ECO:0008006" key="3">
    <source>
        <dbReference type="Google" id="ProtNLM"/>
    </source>
</evidence>
<accession>A0ABP4SP76</accession>
<dbReference type="Proteomes" id="UP001500280">
    <property type="component" value="Unassembled WGS sequence"/>
</dbReference>
<sequence>MVIGALVASTGVASAGVLPSWYSFVKNGETGNCLGSSSDIWLLQGACNGDDFSQALFLQERNDGSYEMLIGAHGVTLCLSAVLGKSGEGYPARFDPCEEDQVDQQWLVAGTPQSFVFLSKSTLQYLMVNPADAYARLYTDPTVVWPGSYAGIWCLWDRLGGTPQRCRR</sequence>
<reference evidence="2" key="1">
    <citation type="journal article" date="2019" name="Int. J. Syst. Evol. Microbiol.">
        <title>The Global Catalogue of Microorganisms (GCM) 10K type strain sequencing project: providing services to taxonomists for standard genome sequencing and annotation.</title>
        <authorList>
            <consortium name="The Broad Institute Genomics Platform"/>
            <consortium name="The Broad Institute Genome Sequencing Center for Infectious Disease"/>
            <person name="Wu L."/>
            <person name="Ma J."/>
        </authorList>
    </citation>
    <scope>NUCLEOTIDE SEQUENCE [LARGE SCALE GENOMIC DNA]</scope>
    <source>
        <strain evidence="2">JCM 14307</strain>
    </source>
</reference>
<evidence type="ECO:0000313" key="1">
    <source>
        <dbReference type="EMBL" id="GAA1672918.1"/>
    </source>
</evidence>
<evidence type="ECO:0000313" key="2">
    <source>
        <dbReference type="Proteomes" id="UP001500280"/>
    </source>
</evidence>
<dbReference type="PROSITE" id="PS50231">
    <property type="entry name" value="RICIN_B_LECTIN"/>
    <property type="match status" value="1"/>
</dbReference>
<keyword evidence="2" id="KW-1185">Reference proteome</keyword>
<dbReference type="Gene3D" id="2.80.10.50">
    <property type="match status" value="1"/>
</dbReference>
<comment type="caution">
    <text evidence="1">The sequence shown here is derived from an EMBL/GenBank/DDBJ whole genome shotgun (WGS) entry which is preliminary data.</text>
</comment>
<gene>
    <name evidence="1" type="ORF">GCM10009745_14750</name>
</gene>
<dbReference type="EMBL" id="BAAANF010000004">
    <property type="protein sequence ID" value="GAA1672918.1"/>
    <property type="molecule type" value="Genomic_DNA"/>
</dbReference>